<dbReference type="InterPro" id="IPR024370">
    <property type="entry name" value="PBP_domain"/>
</dbReference>
<evidence type="ECO:0000259" key="2">
    <source>
        <dbReference type="Pfam" id="PF12849"/>
    </source>
</evidence>
<proteinExistence type="predicted"/>
<dbReference type="Gene3D" id="3.40.190.10">
    <property type="entry name" value="Periplasmic binding protein-like II"/>
    <property type="match status" value="2"/>
</dbReference>
<protein>
    <submittedName>
        <fullName evidence="3">Phosphate transport system substrate-binding protein</fullName>
    </submittedName>
</protein>
<gene>
    <name evidence="3" type="ORF">SAMN04488090_2521</name>
</gene>
<evidence type="ECO:0000313" key="3">
    <source>
        <dbReference type="EMBL" id="SDM07553.1"/>
    </source>
</evidence>
<reference evidence="3 4" key="1">
    <citation type="submission" date="2016-10" db="EMBL/GenBank/DDBJ databases">
        <authorList>
            <person name="de Groot N.N."/>
        </authorList>
    </citation>
    <scope>NUCLEOTIDE SEQUENCE [LARGE SCALE GENOMIC DNA]</scope>
    <source>
        <strain evidence="3 4">DSM 21668</strain>
    </source>
</reference>
<organism evidence="3 4">
    <name type="scientific">Siphonobacter aquaeclarae</name>
    <dbReference type="NCBI Taxonomy" id="563176"/>
    <lineage>
        <taxon>Bacteria</taxon>
        <taxon>Pseudomonadati</taxon>
        <taxon>Bacteroidota</taxon>
        <taxon>Cytophagia</taxon>
        <taxon>Cytophagales</taxon>
        <taxon>Cytophagaceae</taxon>
        <taxon>Siphonobacter</taxon>
    </lineage>
</organism>
<sequence>MTMKTIQNFCWYGFFALCVALAGCQERTPKDEETVSRGNISISVDESLQPLLDAERDAFEARSKNYAKINTIYVPEELAVQLMLHDSTRVAVVTRHLKPAERKVFDDANLKYRAYHMATDAVAFITNGASSDTLISVDEAADVMKGAKTTWNQLKYGKSTDKISFVVDNDHSSNLQYLLDTLGVPDKKKAPIFAMKSNKEVIDYVKKNRGAIGVIGVNWISDIDDPEHPQFLNGIRVMGIAQKASANRDDYFQPFQYAIALKKYPLSRNVFLITKEAKRGLGTGFINYVLADAGQRIVLKSGLLPATQVLRLVQIKGM</sequence>
<dbReference type="SUPFAM" id="SSF53850">
    <property type="entry name" value="Periplasmic binding protein-like II"/>
    <property type="match status" value="1"/>
</dbReference>
<dbReference type="STRING" id="563176.SAMN04488090_2521"/>
<name>A0A1G9Q9D9_9BACT</name>
<keyword evidence="4" id="KW-1185">Reference proteome</keyword>
<evidence type="ECO:0000313" key="4">
    <source>
        <dbReference type="Proteomes" id="UP000198901"/>
    </source>
</evidence>
<dbReference type="PANTHER" id="PTHR30570">
    <property type="entry name" value="PERIPLASMIC PHOSPHATE BINDING COMPONENT OF PHOSPHATE ABC TRANSPORTER"/>
    <property type="match status" value="1"/>
</dbReference>
<feature type="domain" description="PBP" evidence="2">
    <location>
        <begin position="33"/>
        <end position="292"/>
    </location>
</feature>
<accession>A0A1G9Q9D9</accession>
<evidence type="ECO:0000256" key="1">
    <source>
        <dbReference type="ARBA" id="ARBA00022729"/>
    </source>
</evidence>
<dbReference type="Pfam" id="PF12849">
    <property type="entry name" value="PBP_like_2"/>
    <property type="match status" value="1"/>
</dbReference>
<dbReference type="AlphaFoldDB" id="A0A1G9Q9D9"/>
<dbReference type="EMBL" id="FNGS01000004">
    <property type="protein sequence ID" value="SDM07553.1"/>
    <property type="molecule type" value="Genomic_DNA"/>
</dbReference>
<keyword evidence="1" id="KW-0732">Signal</keyword>
<dbReference type="PROSITE" id="PS51257">
    <property type="entry name" value="PROKAR_LIPOPROTEIN"/>
    <property type="match status" value="1"/>
</dbReference>
<dbReference type="Proteomes" id="UP000198901">
    <property type="component" value="Unassembled WGS sequence"/>
</dbReference>
<dbReference type="OrthoDB" id="1450880at2"/>
<dbReference type="PANTHER" id="PTHR30570:SF1">
    <property type="entry name" value="PHOSPHATE-BINDING PROTEIN PSTS"/>
    <property type="match status" value="1"/>
</dbReference>
<dbReference type="InterPro" id="IPR050811">
    <property type="entry name" value="Phosphate_ABC_transporter"/>
</dbReference>